<gene>
    <name evidence="4" type="ORF">QOZ95_005073</name>
</gene>
<evidence type="ECO:0000256" key="1">
    <source>
        <dbReference type="SAM" id="Coils"/>
    </source>
</evidence>
<dbReference type="Pfam" id="PF09397">
    <property type="entry name" value="FtsK_gamma"/>
    <property type="match status" value="1"/>
</dbReference>
<evidence type="ECO:0000256" key="2">
    <source>
        <dbReference type="SAM" id="MobiDB-lite"/>
    </source>
</evidence>
<evidence type="ECO:0000313" key="4">
    <source>
        <dbReference type="EMBL" id="MDQ0496873.1"/>
    </source>
</evidence>
<dbReference type="SUPFAM" id="SSF46785">
    <property type="entry name" value="Winged helix' DNA-binding domain"/>
    <property type="match status" value="1"/>
</dbReference>
<feature type="region of interest" description="Disordered" evidence="2">
    <location>
        <begin position="433"/>
        <end position="462"/>
    </location>
</feature>
<sequence>MSDIGGDVSAIVTRMASDLSRETAKMTNESVKQMLVFLINKAREQGDKPGEKSLKKLLQSNDEIKMFDIEKRQLKELAEKAKKYEVTYAVIEDEGRHSVFYKQSDEIRVKGIIENLIQKELNPGDQQPKKDLPYEVVGASSIRVPNAVLDMGVEFQRKLAERQGINVSELQLVPHNKDDIATNNEKTQYEVVGQSNIRVPNAVLDVGVGFQRDLAAREGVNVSEITVDQKQPEDERYRQAVDLARQSGEIAIPKLQNELSIGYGEARSLIDRMETEGLVSVYDGSKPQVYIGGQTKEVEPQKAAQDAQIQTDSVPEFLKRREERQAELEVNNTEQEQQGKYERLEGTKIRVSRVTLDMENPEHRQLAESYGIKVNEIDFKRETSDLVIEKEEVKGRESLSEKLGAVGTNRGDDDRTLIVRDLLQRLNTRMSLEDRRQQIKPLVEAQKQAPPVKNKNKERGGR</sequence>
<dbReference type="InterPro" id="IPR036390">
    <property type="entry name" value="WH_DNA-bd_sf"/>
</dbReference>
<dbReference type="InterPro" id="IPR036388">
    <property type="entry name" value="WH-like_DNA-bd_sf"/>
</dbReference>
<feature type="coiled-coil region" evidence="1">
    <location>
        <begin position="67"/>
        <end position="94"/>
    </location>
</feature>
<reference evidence="4 5" key="1">
    <citation type="submission" date="2023-07" db="EMBL/GenBank/DDBJ databases">
        <title>Genomic Encyclopedia of Type Strains, Phase IV (KMG-IV): sequencing the most valuable type-strain genomes for metagenomic binning, comparative biology and taxonomic classification.</title>
        <authorList>
            <person name="Goeker M."/>
        </authorList>
    </citation>
    <scope>NUCLEOTIDE SEQUENCE [LARGE SCALE GENOMIC DNA]</scope>
    <source>
        <strain evidence="4 5">DSM 14914</strain>
    </source>
</reference>
<dbReference type="RefSeq" id="WP_152378622.1">
    <property type="nucleotide sequence ID" value="NZ_JAUSWA010000046.1"/>
</dbReference>
<dbReference type="InterPro" id="IPR024234">
    <property type="entry name" value="DUF3801"/>
</dbReference>
<name>A0ABU0L6E1_9BACL</name>
<keyword evidence="5" id="KW-1185">Reference proteome</keyword>
<comment type="caution">
    <text evidence="4">The sequence shown here is derived from an EMBL/GenBank/DDBJ whole genome shotgun (WGS) entry which is preliminary data.</text>
</comment>
<dbReference type="Proteomes" id="UP001242811">
    <property type="component" value="Unassembled WGS sequence"/>
</dbReference>
<accession>A0ABU0L6E1</accession>
<evidence type="ECO:0000259" key="3">
    <source>
        <dbReference type="SMART" id="SM00843"/>
    </source>
</evidence>
<organism evidence="4 5">
    <name type="scientific">Paenibacillus brasilensis</name>
    <dbReference type="NCBI Taxonomy" id="128574"/>
    <lineage>
        <taxon>Bacteria</taxon>
        <taxon>Bacillati</taxon>
        <taxon>Bacillota</taxon>
        <taxon>Bacilli</taxon>
        <taxon>Bacillales</taxon>
        <taxon>Paenibacillaceae</taxon>
        <taxon>Paenibacillus</taxon>
    </lineage>
</organism>
<dbReference type="InterPro" id="IPR018541">
    <property type="entry name" value="Ftsk_gamma"/>
</dbReference>
<dbReference type="Pfam" id="PF12687">
    <property type="entry name" value="DUF3801"/>
    <property type="match status" value="1"/>
</dbReference>
<evidence type="ECO:0000313" key="5">
    <source>
        <dbReference type="Proteomes" id="UP001242811"/>
    </source>
</evidence>
<dbReference type="SMART" id="SM00843">
    <property type="entry name" value="Ftsk_gamma"/>
    <property type="match status" value="1"/>
</dbReference>
<proteinExistence type="predicted"/>
<dbReference type="EMBL" id="JAUSWA010000046">
    <property type="protein sequence ID" value="MDQ0496873.1"/>
    <property type="molecule type" value="Genomic_DNA"/>
</dbReference>
<protein>
    <recommendedName>
        <fullName evidence="3">FtsK gamma domain-containing protein</fullName>
    </recommendedName>
</protein>
<keyword evidence="1" id="KW-0175">Coiled coil</keyword>
<feature type="domain" description="FtsK gamma" evidence="3">
    <location>
        <begin position="230"/>
        <end position="294"/>
    </location>
</feature>
<dbReference type="Gene3D" id="1.10.10.10">
    <property type="entry name" value="Winged helix-like DNA-binding domain superfamily/Winged helix DNA-binding domain"/>
    <property type="match status" value="1"/>
</dbReference>